<evidence type="ECO:0000313" key="3">
    <source>
        <dbReference type="Proteomes" id="UP000054272"/>
    </source>
</evidence>
<name>A0ABR5BME8_9TREE</name>
<evidence type="ECO:0000313" key="2">
    <source>
        <dbReference type="EMBL" id="KIR76805.1"/>
    </source>
</evidence>
<evidence type="ECO:0000256" key="1">
    <source>
        <dbReference type="SAM" id="MobiDB-lite"/>
    </source>
</evidence>
<dbReference type="Proteomes" id="UP000054272">
    <property type="component" value="Unassembled WGS sequence"/>
</dbReference>
<accession>A0ABR5BME8</accession>
<keyword evidence="3" id="KW-1185">Reference proteome</keyword>
<sequence>METLKLGSSSISYPEGIKENNTEDGEVVSENQGGTRAGGPCGEALGSRESMRELTQLVELSLDASQTSILSETASRPT</sequence>
<feature type="region of interest" description="Disordered" evidence="1">
    <location>
        <begin position="1"/>
        <end position="42"/>
    </location>
</feature>
<gene>
    <name evidence="2" type="ORF">I306_06212</name>
</gene>
<organism evidence="2 3">
    <name type="scientific">Cryptococcus gattii EJB2</name>
    <dbReference type="NCBI Taxonomy" id="1296103"/>
    <lineage>
        <taxon>Eukaryota</taxon>
        <taxon>Fungi</taxon>
        <taxon>Dikarya</taxon>
        <taxon>Basidiomycota</taxon>
        <taxon>Agaricomycotina</taxon>
        <taxon>Tremellomycetes</taxon>
        <taxon>Tremellales</taxon>
        <taxon>Cryptococcaceae</taxon>
        <taxon>Cryptococcus</taxon>
        <taxon>Cryptococcus gattii species complex</taxon>
    </lineage>
</organism>
<feature type="compositionally biased region" description="Polar residues" evidence="1">
    <location>
        <begin position="1"/>
        <end position="12"/>
    </location>
</feature>
<reference evidence="2 3" key="1">
    <citation type="submission" date="2015-01" db="EMBL/GenBank/DDBJ databases">
        <title>The Genome Sequence of Cryptococcus gattii EJB2.</title>
        <authorList>
            <consortium name="The Broad Institute Genomics Platform"/>
            <person name="Cuomo C."/>
            <person name="Litvintseva A."/>
            <person name="Chen Y."/>
            <person name="Heitman J."/>
            <person name="Sun S."/>
            <person name="Springer D."/>
            <person name="Dromer F."/>
            <person name="Young S."/>
            <person name="Zeng Q."/>
            <person name="Gargeya S."/>
            <person name="Abouelleil A."/>
            <person name="Alvarado L."/>
            <person name="Chapman S.B."/>
            <person name="Gainer-Dewar J."/>
            <person name="Goldberg J."/>
            <person name="Griggs A."/>
            <person name="Gujja S."/>
            <person name="Hansen M."/>
            <person name="Howarth C."/>
            <person name="Imamovic A."/>
            <person name="Larimer J."/>
            <person name="Murphy C."/>
            <person name="Naylor J."/>
            <person name="Pearson M."/>
            <person name="Priest M."/>
            <person name="Roberts A."/>
            <person name="Saif S."/>
            <person name="Shea T."/>
            <person name="Sykes S."/>
            <person name="Wortman J."/>
            <person name="Nusbaum C."/>
            <person name="Birren B."/>
        </authorList>
    </citation>
    <scope>NUCLEOTIDE SEQUENCE [LARGE SCALE GENOMIC DNA]</scope>
    <source>
        <strain evidence="2 3">EJB2</strain>
    </source>
</reference>
<proteinExistence type="predicted"/>
<dbReference type="EMBL" id="KN848772">
    <property type="protein sequence ID" value="KIR76805.1"/>
    <property type="molecule type" value="Genomic_DNA"/>
</dbReference>
<protein>
    <submittedName>
        <fullName evidence="2">Uncharacterized protein</fullName>
    </submittedName>
</protein>